<dbReference type="EMBL" id="CP031165">
    <property type="protein sequence ID" value="AXV04856.1"/>
    <property type="molecule type" value="Genomic_DNA"/>
</dbReference>
<comment type="subcellular location">
    <subcellularLocation>
        <location evidence="1">Cell membrane</location>
        <topology evidence="1">Multi-pass membrane protein</topology>
    </subcellularLocation>
</comment>
<evidence type="ECO:0000256" key="1">
    <source>
        <dbReference type="ARBA" id="ARBA00004651"/>
    </source>
</evidence>
<accession>A0A346XRK9</accession>
<evidence type="ECO:0000313" key="11">
    <source>
        <dbReference type="Proteomes" id="UP000264006"/>
    </source>
</evidence>
<comment type="similarity">
    <text evidence="8">Belongs to the binding-protein-dependent transport system permease family. LivHM subfamily.</text>
</comment>
<feature type="transmembrane region" description="Helical" evidence="9">
    <location>
        <begin position="148"/>
        <end position="165"/>
    </location>
</feature>
<feature type="transmembrane region" description="Helical" evidence="9">
    <location>
        <begin position="97"/>
        <end position="121"/>
    </location>
</feature>
<name>A0A346XRK9_9ACTN</name>
<evidence type="ECO:0000256" key="3">
    <source>
        <dbReference type="ARBA" id="ARBA00022475"/>
    </source>
</evidence>
<evidence type="ECO:0000256" key="4">
    <source>
        <dbReference type="ARBA" id="ARBA00022692"/>
    </source>
</evidence>
<evidence type="ECO:0000256" key="7">
    <source>
        <dbReference type="ARBA" id="ARBA00023136"/>
    </source>
</evidence>
<dbReference type="InterPro" id="IPR052157">
    <property type="entry name" value="BCAA_transport_permease"/>
</dbReference>
<evidence type="ECO:0000256" key="2">
    <source>
        <dbReference type="ARBA" id="ARBA00022448"/>
    </source>
</evidence>
<feature type="transmembrane region" description="Helical" evidence="9">
    <location>
        <begin position="6"/>
        <end position="27"/>
    </location>
</feature>
<feature type="transmembrane region" description="Helical" evidence="9">
    <location>
        <begin position="263"/>
        <end position="284"/>
    </location>
</feature>
<feature type="transmembrane region" description="Helical" evidence="9">
    <location>
        <begin position="63"/>
        <end position="85"/>
    </location>
</feature>
<keyword evidence="11" id="KW-1185">Reference proteome</keyword>
<feature type="transmembrane region" description="Helical" evidence="9">
    <location>
        <begin position="195"/>
        <end position="217"/>
    </location>
</feature>
<dbReference type="KEGG" id="euz:DVS28_a0148"/>
<feature type="transmembrane region" description="Helical" evidence="9">
    <location>
        <begin position="229"/>
        <end position="256"/>
    </location>
</feature>
<dbReference type="GO" id="GO:0006865">
    <property type="term" value="P:amino acid transport"/>
    <property type="evidence" value="ECO:0007669"/>
    <property type="project" value="UniProtKB-KW"/>
</dbReference>
<keyword evidence="7 9" id="KW-0472">Membrane</keyword>
<dbReference type="OrthoDB" id="9814461at2"/>
<dbReference type="Pfam" id="PF02653">
    <property type="entry name" value="BPD_transp_2"/>
    <property type="match status" value="1"/>
</dbReference>
<dbReference type="PANTHER" id="PTHR11795:SF442">
    <property type="entry name" value="ABC TRANSPORTER ATP-BINDING PROTEIN"/>
    <property type="match status" value="1"/>
</dbReference>
<evidence type="ECO:0000313" key="10">
    <source>
        <dbReference type="EMBL" id="AXV04856.1"/>
    </source>
</evidence>
<proteinExistence type="inferred from homology"/>
<keyword evidence="5" id="KW-0029">Amino-acid transport</keyword>
<sequence length="295" mass="30576">MSTFVLLVATGLGLAGLYFLLAAGLSLIFGLMDVLNLAHGAFFALGGYAAWTAMDALDVIEPVGLRFLLALVIAGGVGYLVGVVVERLLIARNYGDHLVQILVTLGLGFAGVAFLGGLYSYDPRSLAQPEWFADTTTVLGARIPNSRMLIFAVAVVVLVGLLTFLNRTRHGLIIRAGVENRQMVQALGIDVGRSFTLVFGIGGMLAAIGGTLGAVYFNGITPGLGTTQLIFAFIVVVIGGLGSITGTAIAAVVVALTQQMGNFYVATGVGDIAVVALLALVLLVRPQGLLGRTAR</sequence>
<dbReference type="Proteomes" id="UP000264006">
    <property type="component" value="Chromosome"/>
</dbReference>
<keyword evidence="2" id="KW-0813">Transport</keyword>
<reference evidence="10 11" key="1">
    <citation type="submission" date="2018-09" db="EMBL/GenBank/DDBJ databases">
        <title>Complete genome sequence of Euzebya sp. DY32-46 isolated from seawater of Pacific Ocean.</title>
        <authorList>
            <person name="Xu L."/>
            <person name="Wu Y.-H."/>
            <person name="Xu X.-W."/>
        </authorList>
    </citation>
    <scope>NUCLEOTIDE SEQUENCE [LARGE SCALE GENOMIC DNA]</scope>
    <source>
        <strain evidence="10 11">DY32-46</strain>
    </source>
</reference>
<dbReference type="InterPro" id="IPR001851">
    <property type="entry name" value="ABC_transp_permease"/>
</dbReference>
<evidence type="ECO:0000256" key="5">
    <source>
        <dbReference type="ARBA" id="ARBA00022970"/>
    </source>
</evidence>
<protein>
    <submittedName>
        <fullName evidence="10">High-affinity branched-chain amino acid transport system permease protein LivH</fullName>
    </submittedName>
</protein>
<dbReference type="CDD" id="cd06582">
    <property type="entry name" value="TM_PBP1_LivH_like"/>
    <property type="match status" value="1"/>
</dbReference>
<keyword evidence="6 9" id="KW-1133">Transmembrane helix</keyword>
<organism evidence="10 11">
    <name type="scientific">Euzebya pacifica</name>
    <dbReference type="NCBI Taxonomy" id="1608957"/>
    <lineage>
        <taxon>Bacteria</taxon>
        <taxon>Bacillati</taxon>
        <taxon>Actinomycetota</taxon>
        <taxon>Nitriliruptoria</taxon>
        <taxon>Euzebyales</taxon>
    </lineage>
</organism>
<dbReference type="GO" id="GO:0005886">
    <property type="term" value="C:plasma membrane"/>
    <property type="evidence" value="ECO:0007669"/>
    <property type="project" value="UniProtKB-SubCell"/>
</dbReference>
<keyword evidence="4 9" id="KW-0812">Transmembrane</keyword>
<evidence type="ECO:0000256" key="8">
    <source>
        <dbReference type="ARBA" id="ARBA00037998"/>
    </source>
</evidence>
<gene>
    <name evidence="10" type="ORF">DVS28_a0148</name>
</gene>
<evidence type="ECO:0000256" key="6">
    <source>
        <dbReference type="ARBA" id="ARBA00022989"/>
    </source>
</evidence>
<evidence type="ECO:0000256" key="9">
    <source>
        <dbReference type="SAM" id="Phobius"/>
    </source>
</evidence>
<dbReference type="PANTHER" id="PTHR11795">
    <property type="entry name" value="BRANCHED-CHAIN AMINO ACID TRANSPORT SYSTEM PERMEASE PROTEIN LIVH"/>
    <property type="match status" value="1"/>
</dbReference>
<feature type="transmembrane region" description="Helical" evidence="9">
    <location>
        <begin position="34"/>
        <end position="51"/>
    </location>
</feature>
<dbReference type="RefSeq" id="WP_114589743.1">
    <property type="nucleotide sequence ID" value="NZ_CAXIBR010000042.1"/>
</dbReference>
<keyword evidence="3" id="KW-1003">Cell membrane</keyword>
<dbReference type="GO" id="GO:0022857">
    <property type="term" value="F:transmembrane transporter activity"/>
    <property type="evidence" value="ECO:0007669"/>
    <property type="project" value="InterPro"/>
</dbReference>
<dbReference type="AlphaFoldDB" id="A0A346XRK9"/>